<dbReference type="SUPFAM" id="SSF54001">
    <property type="entry name" value="Cysteine proteinases"/>
    <property type="match status" value="1"/>
</dbReference>
<reference evidence="6" key="1">
    <citation type="submission" date="2018-11" db="EMBL/GenBank/DDBJ databases">
        <authorList>
            <consortium name="Pathogen Informatics"/>
        </authorList>
    </citation>
    <scope>NUCLEOTIDE SEQUENCE</scope>
</reference>
<name>A0A448WV16_9PLAT</name>
<comment type="similarity">
    <text evidence="1">Belongs to the peptidase C1 family.</text>
</comment>
<evidence type="ECO:0000256" key="3">
    <source>
        <dbReference type="ARBA" id="ARBA00022801"/>
    </source>
</evidence>
<dbReference type="Gene3D" id="3.90.70.10">
    <property type="entry name" value="Cysteine proteinases"/>
    <property type="match status" value="1"/>
</dbReference>
<dbReference type="EMBL" id="CAAALY010048305">
    <property type="protein sequence ID" value="VEL20856.1"/>
    <property type="molecule type" value="Genomic_DNA"/>
</dbReference>
<dbReference type="OrthoDB" id="3789175at2759"/>
<dbReference type="GO" id="GO:0006508">
    <property type="term" value="P:proteolysis"/>
    <property type="evidence" value="ECO:0007669"/>
    <property type="project" value="UniProtKB-KW"/>
</dbReference>
<comment type="caution">
    <text evidence="6">The sequence shown here is derived from an EMBL/GenBank/DDBJ whole genome shotgun (WGS) entry which is preliminary data.</text>
</comment>
<feature type="domain" description="Peptidase C1A papain C-terminal" evidence="5">
    <location>
        <begin position="100"/>
        <end position="270"/>
    </location>
</feature>
<dbReference type="AlphaFoldDB" id="A0A448WV16"/>
<organism evidence="6 7">
    <name type="scientific">Protopolystoma xenopodis</name>
    <dbReference type="NCBI Taxonomy" id="117903"/>
    <lineage>
        <taxon>Eukaryota</taxon>
        <taxon>Metazoa</taxon>
        <taxon>Spiralia</taxon>
        <taxon>Lophotrochozoa</taxon>
        <taxon>Platyhelminthes</taxon>
        <taxon>Monogenea</taxon>
        <taxon>Polyopisthocotylea</taxon>
        <taxon>Polystomatidea</taxon>
        <taxon>Polystomatidae</taxon>
        <taxon>Protopolystoma</taxon>
    </lineage>
</organism>
<keyword evidence="4" id="KW-0788">Thiol protease</keyword>
<dbReference type="InterPro" id="IPR013128">
    <property type="entry name" value="Peptidase_C1A"/>
</dbReference>
<dbReference type="PANTHER" id="PTHR12411">
    <property type="entry name" value="CYSTEINE PROTEASE FAMILY C1-RELATED"/>
    <property type="match status" value="1"/>
</dbReference>
<protein>
    <recommendedName>
        <fullName evidence="5">Peptidase C1A papain C-terminal domain-containing protein</fullName>
    </recommendedName>
</protein>
<keyword evidence="7" id="KW-1185">Reference proteome</keyword>
<evidence type="ECO:0000259" key="5">
    <source>
        <dbReference type="SMART" id="SM00645"/>
    </source>
</evidence>
<dbReference type="InterPro" id="IPR038765">
    <property type="entry name" value="Papain-like_cys_pep_sf"/>
</dbReference>
<evidence type="ECO:0000313" key="6">
    <source>
        <dbReference type="EMBL" id="VEL20856.1"/>
    </source>
</evidence>
<proteinExistence type="inferred from homology"/>
<dbReference type="Pfam" id="PF00112">
    <property type="entry name" value="Peptidase_C1"/>
    <property type="match status" value="1"/>
</dbReference>
<dbReference type="InterPro" id="IPR000668">
    <property type="entry name" value="Peptidase_C1A_C"/>
</dbReference>
<sequence length="292" mass="33409">MIRQWSCFSAQKIGYTPSLNIVPIAVDNQHLGNRLYQKNTDFISQINSVQYSWTARHYVEHEKYSLLDMYRRSGGKKSVLRNRPRAAPTTKALKELVNQLPKEFDWRSPPDGQSVVSDVRNQLECGCCYAFASLSALESRIRILSNNTVQPILSPQDIIDCSNYSEGCDGGSTYLTVGKYSEDFGMSEEECNWYNGKPMGKCMTPADCKRYYSTDYYYVGGYYGATNEDLMLLELVNKGPFPVSFQVYPDFFTYFSGIYHHTGIMVHYPMVYIKVCHLLPTDKPDLLFIGPY</sequence>
<gene>
    <name evidence="6" type="ORF">PXEA_LOCUS14296</name>
</gene>
<evidence type="ECO:0000256" key="4">
    <source>
        <dbReference type="ARBA" id="ARBA00022807"/>
    </source>
</evidence>
<evidence type="ECO:0000313" key="7">
    <source>
        <dbReference type="Proteomes" id="UP000784294"/>
    </source>
</evidence>
<keyword evidence="3" id="KW-0378">Hydrolase</keyword>
<accession>A0A448WV16</accession>
<keyword evidence="2" id="KW-0645">Protease</keyword>
<dbReference type="Proteomes" id="UP000784294">
    <property type="component" value="Unassembled WGS sequence"/>
</dbReference>
<dbReference type="GO" id="GO:0008234">
    <property type="term" value="F:cysteine-type peptidase activity"/>
    <property type="evidence" value="ECO:0007669"/>
    <property type="project" value="UniProtKB-KW"/>
</dbReference>
<dbReference type="PROSITE" id="PS00139">
    <property type="entry name" value="THIOL_PROTEASE_CYS"/>
    <property type="match status" value="1"/>
</dbReference>
<dbReference type="InterPro" id="IPR000169">
    <property type="entry name" value="Pept_cys_AS"/>
</dbReference>
<evidence type="ECO:0000256" key="2">
    <source>
        <dbReference type="ARBA" id="ARBA00022670"/>
    </source>
</evidence>
<dbReference type="SMART" id="SM00645">
    <property type="entry name" value="Pept_C1"/>
    <property type="match status" value="1"/>
</dbReference>
<evidence type="ECO:0000256" key="1">
    <source>
        <dbReference type="ARBA" id="ARBA00008455"/>
    </source>
</evidence>